<keyword evidence="1" id="KW-0378">Hydrolase</keyword>
<proteinExistence type="predicted"/>
<evidence type="ECO:0000313" key="2">
    <source>
        <dbReference type="Proteomes" id="UP001060215"/>
    </source>
</evidence>
<gene>
    <name evidence="1" type="ORF">LOK49_LG12G01593</name>
</gene>
<dbReference type="Proteomes" id="UP001060215">
    <property type="component" value="Chromosome 13"/>
</dbReference>
<accession>A0ACC0FWF9</accession>
<evidence type="ECO:0000313" key="1">
    <source>
        <dbReference type="EMBL" id="KAI7992663.1"/>
    </source>
</evidence>
<name>A0ACC0FWF9_9ERIC</name>
<protein>
    <submittedName>
        <fullName evidence="1">Ubiquitin carboxyl-terminal hydrolase 12</fullName>
    </submittedName>
</protein>
<organism evidence="1 2">
    <name type="scientific">Camellia lanceoleosa</name>
    <dbReference type="NCBI Taxonomy" id="1840588"/>
    <lineage>
        <taxon>Eukaryota</taxon>
        <taxon>Viridiplantae</taxon>
        <taxon>Streptophyta</taxon>
        <taxon>Embryophyta</taxon>
        <taxon>Tracheophyta</taxon>
        <taxon>Spermatophyta</taxon>
        <taxon>Magnoliopsida</taxon>
        <taxon>eudicotyledons</taxon>
        <taxon>Gunneridae</taxon>
        <taxon>Pentapetalae</taxon>
        <taxon>asterids</taxon>
        <taxon>Ericales</taxon>
        <taxon>Theaceae</taxon>
        <taxon>Camellia</taxon>
    </lineage>
</organism>
<sequence>MQQWENLRSLALDQKWKFAFLSLGRPEYLHDTDMVSSRFQRRDVCGAWEQYLGLEHSDNAPKRAYAANQIVTHLRSQ</sequence>
<reference evidence="1 2" key="1">
    <citation type="journal article" date="2022" name="Plant J.">
        <title>Chromosome-level genome of Camellia lanceoleosa provides a valuable resource for understanding genome evolution and self-incompatibility.</title>
        <authorList>
            <person name="Gong W."/>
            <person name="Xiao S."/>
            <person name="Wang L."/>
            <person name="Liao Z."/>
            <person name="Chang Y."/>
            <person name="Mo W."/>
            <person name="Hu G."/>
            <person name="Li W."/>
            <person name="Zhao G."/>
            <person name="Zhu H."/>
            <person name="Hu X."/>
            <person name="Ji K."/>
            <person name="Xiang X."/>
            <person name="Song Q."/>
            <person name="Yuan D."/>
            <person name="Jin S."/>
            <person name="Zhang L."/>
        </authorList>
    </citation>
    <scope>NUCLEOTIDE SEQUENCE [LARGE SCALE GENOMIC DNA]</scope>
    <source>
        <strain evidence="1">SQ_2022a</strain>
    </source>
</reference>
<keyword evidence="2" id="KW-1185">Reference proteome</keyword>
<dbReference type="EMBL" id="CM045770">
    <property type="protein sequence ID" value="KAI7992663.1"/>
    <property type="molecule type" value="Genomic_DNA"/>
</dbReference>
<comment type="caution">
    <text evidence="1">The sequence shown here is derived from an EMBL/GenBank/DDBJ whole genome shotgun (WGS) entry which is preliminary data.</text>
</comment>